<dbReference type="RefSeq" id="WP_011019353.1">
    <property type="nucleotide sequence ID" value="NZ_DUJS01000001.1"/>
</dbReference>
<sequence length="58" mass="6877">MLTRILQVIGVGPEEITVYDKKWEQYRPLVYYANSVLAREEGNLSWESDRCSRTRRVT</sequence>
<reference evidence="1" key="1">
    <citation type="journal article" date="2020" name="bioRxiv">
        <title>A rank-normalized archaeal taxonomy based on genome phylogeny resolves widespread incomplete and uneven classifications.</title>
        <authorList>
            <person name="Rinke C."/>
            <person name="Chuvochina M."/>
            <person name="Mussig A.J."/>
            <person name="Chaumeil P.-A."/>
            <person name="Waite D.W."/>
            <person name="Whitman W.B."/>
            <person name="Parks D.H."/>
            <person name="Hugenholtz P."/>
        </authorList>
    </citation>
    <scope>NUCLEOTIDE SEQUENCE</scope>
    <source>
        <strain evidence="1">UBA8853</strain>
    </source>
</reference>
<dbReference type="EMBL" id="DUJS01000001">
    <property type="protein sequence ID" value="HII69611.1"/>
    <property type="molecule type" value="Genomic_DNA"/>
</dbReference>
<protein>
    <submittedName>
        <fullName evidence="1">Uncharacterized protein</fullName>
    </submittedName>
</protein>
<organism evidence="1 2">
    <name type="scientific">Methanopyrus kandleri</name>
    <dbReference type="NCBI Taxonomy" id="2320"/>
    <lineage>
        <taxon>Archaea</taxon>
        <taxon>Methanobacteriati</taxon>
        <taxon>Methanobacteriota</taxon>
        <taxon>Methanomada group</taxon>
        <taxon>Methanopyri</taxon>
        <taxon>Methanopyrales</taxon>
        <taxon>Methanopyraceae</taxon>
        <taxon>Methanopyrus</taxon>
    </lineage>
</organism>
<gene>
    <name evidence="1" type="ORF">HA336_00060</name>
</gene>
<accession>A0A832T8W8</accession>
<proteinExistence type="predicted"/>
<dbReference type="AlphaFoldDB" id="A0A832T8W8"/>
<name>A0A832T8W8_9EURY</name>
<dbReference type="Proteomes" id="UP000619545">
    <property type="component" value="Unassembled WGS sequence"/>
</dbReference>
<dbReference type="GeneID" id="43496557"/>
<evidence type="ECO:0000313" key="2">
    <source>
        <dbReference type="Proteomes" id="UP000619545"/>
    </source>
</evidence>
<comment type="caution">
    <text evidence="1">The sequence shown here is derived from an EMBL/GenBank/DDBJ whole genome shotgun (WGS) entry which is preliminary data.</text>
</comment>
<evidence type="ECO:0000313" key="1">
    <source>
        <dbReference type="EMBL" id="HII69611.1"/>
    </source>
</evidence>